<dbReference type="AlphaFoldDB" id="K2PR99"/>
<gene>
    <name evidence="4" type="ORF">NA8A_05978</name>
</gene>
<comment type="caution">
    <text evidence="4">The sequence shown here is derived from an EMBL/GenBank/DDBJ whole genome shotgun (WGS) entry which is preliminary data.</text>
</comment>
<organism evidence="4 5">
    <name type="scientific">Nitratireductor indicus C115</name>
    <dbReference type="NCBI Taxonomy" id="1231190"/>
    <lineage>
        <taxon>Bacteria</taxon>
        <taxon>Pseudomonadati</taxon>
        <taxon>Pseudomonadota</taxon>
        <taxon>Alphaproteobacteria</taxon>
        <taxon>Hyphomicrobiales</taxon>
        <taxon>Phyllobacteriaceae</taxon>
        <taxon>Nitratireductor</taxon>
    </lineage>
</organism>
<reference evidence="4 5" key="1">
    <citation type="journal article" date="2012" name="J. Bacteriol.">
        <title>Genome Sequence of Nitratireductor indicus Type Strain C115.</title>
        <authorList>
            <person name="Lai Q."/>
            <person name="Li G."/>
            <person name="Yu Z."/>
            <person name="Shao Z."/>
        </authorList>
    </citation>
    <scope>NUCLEOTIDE SEQUENCE [LARGE SCALE GENOMIC DNA]</scope>
    <source>
        <strain evidence="4 5">C115</strain>
    </source>
</reference>
<dbReference type="PROSITE" id="PS51186">
    <property type="entry name" value="GNAT"/>
    <property type="match status" value="1"/>
</dbReference>
<dbReference type="InterPro" id="IPR050832">
    <property type="entry name" value="Bact_Acetyltransf"/>
</dbReference>
<dbReference type="InterPro" id="IPR016181">
    <property type="entry name" value="Acyl_CoA_acyltransferase"/>
</dbReference>
<name>K2PR99_9HYPH</name>
<evidence type="ECO:0000313" key="5">
    <source>
        <dbReference type="Proteomes" id="UP000007374"/>
    </source>
</evidence>
<keyword evidence="2" id="KW-0012">Acyltransferase</keyword>
<dbReference type="PANTHER" id="PTHR43877:SF2">
    <property type="entry name" value="AMINOALKYLPHOSPHONATE N-ACETYLTRANSFERASE-RELATED"/>
    <property type="match status" value="1"/>
</dbReference>
<evidence type="ECO:0000313" key="4">
    <source>
        <dbReference type="EMBL" id="EKF43557.1"/>
    </source>
</evidence>
<dbReference type="InterPro" id="IPR000182">
    <property type="entry name" value="GNAT_dom"/>
</dbReference>
<evidence type="ECO:0000259" key="3">
    <source>
        <dbReference type="PROSITE" id="PS51186"/>
    </source>
</evidence>
<proteinExistence type="predicted"/>
<dbReference type="Gene3D" id="3.40.630.30">
    <property type="match status" value="1"/>
</dbReference>
<feature type="domain" description="N-acetyltransferase" evidence="3">
    <location>
        <begin position="7"/>
        <end position="179"/>
    </location>
</feature>
<dbReference type="Proteomes" id="UP000007374">
    <property type="component" value="Unassembled WGS sequence"/>
</dbReference>
<evidence type="ECO:0000256" key="2">
    <source>
        <dbReference type="ARBA" id="ARBA00023315"/>
    </source>
</evidence>
<dbReference type="PANTHER" id="PTHR43877">
    <property type="entry name" value="AMINOALKYLPHOSPHONATE N-ACETYLTRANSFERASE-RELATED-RELATED"/>
    <property type="match status" value="1"/>
</dbReference>
<dbReference type="EMBL" id="AMSI01000003">
    <property type="protein sequence ID" value="EKF43557.1"/>
    <property type="molecule type" value="Genomic_DNA"/>
</dbReference>
<protein>
    <submittedName>
        <fullName evidence="4">Acetyltransferase</fullName>
    </submittedName>
</protein>
<dbReference type="STRING" id="721133.SAMN05216176_101107"/>
<sequence>MNGDGVPIIRILDGDMARRHLKKFGALLHACVLDGASVGFILPFTQSQAEDFWREKVFSSLGEGRRILLSVWIGEYLAGTVQLVIDTMPNQSHRAEASKLLVDPVFRRRGLARLLMIALEDEARRRGRTLITLDTRTGDKAEPLYSSLGFETSGIIPGYCLDAHTCVLDATTIMYKHLTPQAG</sequence>
<keyword evidence="1 4" id="KW-0808">Transferase</keyword>
<keyword evidence="5" id="KW-1185">Reference proteome</keyword>
<dbReference type="Pfam" id="PF00583">
    <property type="entry name" value="Acetyltransf_1"/>
    <property type="match status" value="1"/>
</dbReference>
<dbReference type="SUPFAM" id="SSF55729">
    <property type="entry name" value="Acyl-CoA N-acyltransferases (Nat)"/>
    <property type="match status" value="1"/>
</dbReference>
<dbReference type="PATRIC" id="fig|1231190.3.peg.1256"/>
<accession>K2PR99</accession>
<dbReference type="CDD" id="cd04301">
    <property type="entry name" value="NAT_SF"/>
    <property type="match status" value="1"/>
</dbReference>
<dbReference type="eggNOG" id="COG0456">
    <property type="taxonomic scope" value="Bacteria"/>
</dbReference>
<evidence type="ECO:0000256" key="1">
    <source>
        <dbReference type="ARBA" id="ARBA00022679"/>
    </source>
</evidence>
<dbReference type="RefSeq" id="WP_009449757.1">
    <property type="nucleotide sequence ID" value="NZ_AMSI01000003.1"/>
</dbReference>
<dbReference type="GO" id="GO:0016747">
    <property type="term" value="F:acyltransferase activity, transferring groups other than amino-acyl groups"/>
    <property type="evidence" value="ECO:0007669"/>
    <property type="project" value="InterPro"/>
</dbReference>